<evidence type="ECO:0000313" key="2">
    <source>
        <dbReference type="Proteomes" id="UP001056384"/>
    </source>
</evidence>
<dbReference type="InterPro" id="IPR012341">
    <property type="entry name" value="6hp_glycosidase-like_sf"/>
</dbReference>
<name>A0A9Q9EN32_9PEZI</name>
<keyword evidence="2" id="KW-1185">Reference proteome</keyword>
<sequence length="69" mass="7890">MTGTFAERKKGDNALVYEWTVQTGSLSSNGTFEYYASIPLFENDLKGVAPFLFSSYEYELYLENKSKNK</sequence>
<keyword evidence="1" id="KW-0326">Glycosidase</keyword>
<dbReference type="GO" id="GO:0005975">
    <property type="term" value="P:carbohydrate metabolic process"/>
    <property type="evidence" value="ECO:0007669"/>
    <property type="project" value="InterPro"/>
</dbReference>
<accession>A0A9Q9EN32</accession>
<gene>
    <name evidence="1" type="ORF">Slin15195_G094480</name>
</gene>
<dbReference type="Gene3D" id="1.50.10.10">
    <property type="match status" value="1"/>
</dbReference>
<proteinExistence type="predicted"/>
<dbReference type="AlphaFoldDB" id="A0A9Q9EN32"/>
<reference evidence="1" key="1">
    <citation type="submission" date="2022-06" db="EMBL/GenBank/DDBJ databases">
        <title>Complete genome sequences of two strains of the flax pathogen Septoria linicola.</title>
        <authorList>
            <person name="Lapalu N."/>
            <person name="Simon A."/>
            <person name="Demenou B."/>
            <person name="Paumier D."/>
            <person name="Guillot M.-P."/>
            <person name="Gout L."/>
            <person name="Valade R."/>
        </authorList>
    </citation>
    <scope>NUCLEOTIDE SEQUENCE</scope>
    <source>
        <strain evidence="1">SE15195</strain>
    </source>
</reference>
<keyword evidence="1" id="KW-0378">Hydrolase</keyword>
<dbReference type="Proteomes" id="UP001056384">
    <property type="component" value="Chromosome 8"/>
</dbReference>
<dbReference type="EMBL" id="CP099425">
    <property type="protein sequence ID" value="USW56129.1"/>
    <property type="molecule type" value="Genomic_DNA"/>
</dbReference>
<protein>
    <submittedName>
        <fullName evidence="1">Six-hairpin glycosidase-like superfamily</fullName>
    </submittedName>
</protein>
<organism evidence="1 2">
    <name type="scientific">Septoria linicola</name>
    <dbReference type="NCBI Taxonomy" id="215465"/>
    <lineage>
        <taxon>Eukaryota</taxon>
        <taxon>Fungi</taxon>
        <taxon>Dikarya</taxon>
        <taxon>Ascomycota</taxon>
        <taxon>Pezizomycotina</taxon>
        <taxon>Dothideomycetes</taxon>
        <taxon>Dothideomycetidae</taxon>
        <taxon>Mycosphaerellales</taxon>
        <taxon>Mycosphaerellaceae</taxon>
        <taxon>Septoria</taxon>
    </lineage>
</organism>
<dbReference type="GO" id="GO:0016798">
    <property type="term" value="F:hydrolase activity, acting on glycosyl bonds"/>
    <property type="evidence" value="ECO:0007669"/>
    <property type="project" value="UniProtKB-KW"/>
</dbReference>
<evidence type="ECO:0000313" key="1">
    <source>
        <dbReference type="EMBL" id="USW56129.1"/>
    </source>
</evidence>